<dbReference type="PROSITE" id="PS51068">
    <property type="entry name" value="FPG_CAT"/>
    <property type="match status" value="1"/>
</dbReference>
<gene>
    <name evidence="16" type="ORF">FGL95_13850</name>
</gene>
<dbReference type="InterPro" id="IPR044090">
    <property type="entry name" value="Nei2_N"/>
</dbReference>
<evidence type="ECO:0000256" key="1">
    <source>
        <dbReference type="ARBA" id="ARBA00009409"/>
    </source>
</evidence>
<dbReference type="SUPFAM" id="SSF46946">
    <property type="entry name" value="S13-like H2TH domain"/>
    <property type="match status" value="1"/>
</dbReference>
<dbReference type="SMART" id="SM00898">
    <property type="entry name" value="Fapy_DNA_glyco"/>
    <property type="match status" value="1"/>
</dbReference>
<dbReference type="Gene3D" id="1.10.8.50">
    <property type="match status" value="1"/>
</dbReference>
<dbReference type="PANTHER" id="PTHR42697:SF1">
    <property type="entry name" value="ENDONUCLEASE 8"/>
    <property type="match status" value="1"/>
</dbReference>
<evidence type="ECO:0000259" key="14">
    <source>
        <dbReference type="PROSITE" id="PS51066"/>
    </source>
</evidence>
<evidence type="ECO:0000313" key="16">
    <source>
        <dbReference type="EMBL" id="NMN96117.1"/>
    </source>
</evidence>
<evidence type="ECO:0000256" key="3">
    <source>
        <dbReference type="ARBA" id="ARBA00022723"/>
    </source>
</evidence>
<dbReference type="GO" id="GO:0140078">
    <property type="term" value="F:class I DNA-(apurinic or apyrimidinic site) endonuclease activity"/>
    <property type="evidence" value="ECO:0007669"/>
    <property type="project" value="UniProtKB-EC"/>
</dbReference>
<evidence type="ECO:0000256" key="4">
    <source>
        <dbReference type="ARBA" id="ARBA00022763"/>
    </source>
</evidence>
<dbReference type="InterPro" id="IPR000214">
    <property type="entry name" value="Znf_DNA_glyclase/AP_lyase"/>
</dbReference>
<comment type="caution">
    <text evidence="16">The sequence shown here is derived from an EMBL/GenBank/DDBJ whole genome shotgun (WGS) entry which is preliminary data.</text>
</comment>
<reference evidence="16 17" key="1">
    <citation type="submission" date="2019-05" db="EMBL/GenBank/DDBJ databases">
        <authorList>
            <person name="Lee S.D."/>
        </authorList>
    </citation>
    <scope>NUCLEOTIDE SEQUENCE [LARGE SCALE GENOMIC DNA]</scope>
    <source>
        <strain evidence="16 17">YC2-7</strain>
    </source>
</reference>
<keyword evidence="11" id="KW-0511">Multifunctional enzyme</keyword>
<dbReference type="SUPFAM" id="SSF57716">
    <property type="entry name" value="Glucocorticoid receptor-like (DNA-binding domain)"/>
    <property type="match status" value="1"/>
</dbReference>
<dbReference type="EMBL" id="VCQU01000004">
    <property type="protein sequence ID" value="NMN96117.1"/>
    <property type="molecule type" value="Genomic_DNA"/>
</dbReference>
<keyword evidence="7" id="KW-0862">Zinc</keyword>
<feature type="domain" description="FPG-type" evidence="14">
    <location>
        <begin position="210"/>
        <end position="249"/>
    </location>
</feature>
<reference evidence="16 17" key="2">
    <citation type="submission" date="2020-06" db="EMBL/GenBank/DDBJ databases">
        <title>Antribacter stalactiti gen. nov., sp. nov., a new member of the family Nacardiaceae isolated from a cave.</title>
        <authorList>
            <person name="Kim I.S."/>
        </authorList>
    </citation>
    <scope>NUCLEOTIDE SEQUENCE [LARGE SCALE GENOMIC DNA]</scope>
    <source>
        <strain evidence="16 17">YC2-7</strain>
    </source>
</reference>
<keyword evidence="6" id="KW-0378">Hydrolase</keyword>
<dbReference type="EC" id="4.2.99.18" evidence="2"/>
<dbReference type="Pfam" id="PF06831">
    <property type="entry name" value="H2TH"/>
    <property type="match status" value="1"/>
</dbReference>
<dbReference type="Gene3D" id="3.20.190.10">
    <property type="entry name" value="MutM-like, N-terminal"/>
    <property type="match status" value="1"/>
</dbReference>
<evidence type="ECO:0000256" key="12">
    <source>
        <dbReference type="ARBA" id="ARBA00023295"/>
    </source>
</evidence>
<keyword evidence="17" id="KW-1185">Reference proteome</keyword>
<sequence>MPEGDSVWRAAHRLHEALAGKTLTRCDIRVPRYATIDFTGHTVDEVVPRGKHLLTRIGAATIHTHLKMEGSWHVYRNGQRWREPAFRARIVLATEDAEAVGFSLGKVEVLARNEEDKAVGHLGPDLLGADWDADEAVRRLLQDPQRPIGLALLDQRNLAGIGNIFRSEACFVRRVDPRTPTGEIEDLHALVEESRRLLTMSISKRRHQSLIYGRARMPCPRCGANIISFQLGDDPNQDRRAYLCPRCQG</sequence>
<dbReference type="RefSeq" id="WP_169587693.1">
    <property type="nucleotide sequence ID" value="NZ_VCQU01000004.1"/>
</dbReference>
<keyword evidence="4" id="KW-0227">DNA damage</keyword>
<dbReference type="InterPro" id="IPR035937">
    <property type="entry name" value="FPG_N"/>
</dbReference>
<comment type="similarity">
    <text evidence="1">Belongs to the FPG family.</text>
</comment>
<protein>
    <recommendedName>
        <fullName evidence="2">DNA-(apurinic or apyrimidinic site) lyase</fullName>
        <ecNumber evidence="2">4.2.99.18</ecNumber>
    </recommendedName>
</protein>
<evidence type="ECO:0000256" key="9">
    <source>
        <dbReference type="ARBA" id="ARBA00023204"/>
    </source>
</evidence>
<dbReference type="InterPro" id="IPR010979">
    <property type="entry name" value="Ribosomal_uS13-like_H2TH"/>
</dbReference>
<keyword evidence="3" id="KW-0479">Metal-binding</keyword>
<evidence type="ECO:0000256" key="8">
    <source>
        <dbReference type="ARBA" id="ARBA00023125"/>
    </source>
</evidence>
<keyword evidence="10" id="KW-0456">Lyase</keyword>
<evidence type="ECO:0000256" key="5">
    <source>
        <dbReference type="ARBA" id="ARBA00022771"/>
    </source>
</evidence>
<dbReference type="InterPro" id="IPR015886">
    <property type="entry name" value="H2TH_FPG"/>
</dbReference>
<evidence type="ECO:0000256" key="10">
    <source>
        <dbReference type="ARBA" id="ARBA00023239"/>
    </source>
</evidence>
<accession>A0A848KJS4</accession>
<organism evidence="16 17">
    <name type="scientific">Antrihabitans stalactiti</name>
    <dbReference type="NCBI Taxonomy" id="2584121"/>
    <lineage>
        <taxon>Bacteria</taxon>
        <taxon>Bacillati</taxon>
        <taxon>Actinomycetota</taxon>
        <taxon>Actinomycetes</taxon>
        <taxon>Mycobacteriales</taxon>
        <taxon>Nocardiaceae</taxon>
        <taxon>Antrihabitans</taxon>
    </lineage>
</organism>
<keyword evidence="8" id="KW-0238">DNA-binding</keyword>
<dbReference type="PANTHER" id="PTHR42697">
    <property type="entry name" value="ENDONUCLEASE 8"/>
    <property type="match status" value="1"/>
</dbReference>
<feature type="domain" description="Formamidopyrimidine-DNA glycosylase catalytic" evidence="15">
    <location>
        <begin position="2"/>
        <end position="101"/>
    </location>
</feature>
<dbReference type="GO" id="GO:0000703">
    <property type="term" value="F:oxidized pyrimidine nucleobase lesion DNA N-glycosylase activity"/>
    <property type="evidence" value="ECO:0007669"/>
    <property type="project" value="TreeGrafter"/>
</dbReference>
<evidence type="ECO:0000256" key="13">
    <source>
        <dbReference type="PROSITE-ProRule" id="PRU00391"/>
    </source>
</evidence>
<evidence type="ECO:0000256" key="2">
    <source>
        <dbReference type="ARBA" id="ARBA00012720"/>
    </source>
</evidence>
<dbReference type="PROSITE" id="PS51066">
    <property type="entry name" value="ZF_FPG_2"/>
    <property type="match status" value="1"/>
</dbReference>
<evidence type="ECO:0000256" key="7">
    <source>
        <dbReference type="ARBA" id="ARBA00022833"/>
    </source>
</evidence>
<evidence type="ECO:0000256" key="6">
    <source>
        <dbReference type="ARBA" id="ARBA00022801"/>
    </source>
</evidence>
<evidence type="ECO:0000259" key="15">
    <source>
        <dbReference type="PROSITE" id="PS51068"/>
    </source>
</evidence>
<dbReference type="SMART" id="SM01232">
    <property type="entry name" value="H2TH"/>
    <property type="match status" value="1"/>
</dbReference>
<evidence type="ECO:0000313" key="17">
    <source>
        <dbReference type="Proteomes" id="UP000535543"/>
    </source>
</evidence>
<keyword evidence="5 13" id="KW-0863">Zinc-finger</keyword>
<dbReference type="CDD" id="cd08971">
    <property type="entry name" value="AcNei2_N"/>
    <property type="match status" value="1"/>
</dbReference>
<dbReference type="SUPFAM" id="SSF81624">
    <property type="entry name" value="N-terminal domain of MutM-like DNA repair proteins"/>
    <property type="match status" value="1"/>
</dbReference>
<dbReference type="AlphaFoldDB" id="A0A848KJS4"/>
<keyword evidence="9" id="KW-0234">DNA repair</keyword>
<keyword evidence="12" id="KW-0326">Glycosidase</keyword>
<evidence type="ECO:0000256" key="11">
    <source>
        <dbReference type="ARBA" id="ARBA00023268"/>
    </source>
</evidence>
<dbReference type="Proteomes" id="UP000535543">
    <property type="component" value="Unassembled WGS sequence"/>
</dbReference>
<proteinExistence type="inferred from homology"/>
<dbReference type="GO" id="GO:0006284">
    <property type="term" value="P:base-excision repair"/>
    <property type="evidence" value="ECO:0007669"/>
    <property type="project" value="InterPro"/>
</dbReference>
<dbReference type="GO" id="GO:0008270">
    <property type="term" value="F:zinc ion binding"/>
    <property type="evidence" value="ECO:0007669"/>
    <property type="project" value="UniProtKB-KW"/>
</dbReference>
<name>A0A848KJS4_9NOCA</name>
<dbReference type="Pfam" id="PF01149">
    <property type="entry name" value="Fapy_DNA_glyco"/>
    <property type="match status" value="1"/>
</dbReference>
<dbReference type="GO" id="GO:0003684">
    <property type="term" value="F:damaged DNA binding"/>
    <property type="evidence" value="ECO:0007669"/>
    <property type="project" value="InterPro"/>
</dbReference>
<dbReference type="InterPro" id="IPR012319">
    <property type="entry name" value="FPG_cat"/>
</dbReference>